<sequence length="45" mass="5439">TLEETGVYTKARVLEYRGTRQTVWRVNADIYFKQLQTAKKWPTYE</sequence>
<evidence type="ECO:0000313" key="1">
    <source>
        <dbReference type="EMBL" id="SVA99157.1"/>
    </source>
</evidence>
<organism evidence="1">
    <name type="scientific">marine metagenome</name>
    <dbReference type="NCBI Taxonomy" id="408172"/>
    <lineage>
        <taxon>unclassified sequences</taxon>
        <taxon>metagenomes</taxon>
        <taxon>ecological metagenomes</taxon>
    </lineage>
</organism>
<proteinExistence type="predicted"/>
<name>A0A382ADW7_9ZZZZ</name>
<accession>A0A382ADW7</accession>
<dbReference type="EMBL" id="UINC01024792">
    <property type="protein sequence ID" value="SVA99157.1"/>
    <property type="molecule type" value="Genomic_DNA"/>
</dbReference>
<gene>
    <name evidence="1" type="ORF">METZ01_LOCUS152011</name>
</gene>
<dbReference type="AlphaFoldDB" id="A0A382ADW7"/>
<reference evidence="1" key="1">
    <citation type="submission" date="2018-05" db="EMBL/GenBank/DDBJ databases">
        <authorList>
            <person name="Lanie J.A."/>
            <person name="Ng W.-L."/>
            <person name="Kazmierczak K.M."/>
            <person name="Andrzejewski T.M."/>
            <person name="Davidsen T.M."/>
            <person name="Wayne K.J."/>
            <person name="Tettelin H."/>
            <person name="Glass J.I."/>
            <person name="Rusch D."/>
            <person name="Podicherti R."/>
            <person name="Tsui H.-C.T."/>
            <person name="Winkler M.E."/>
        </authorList>
    </citation>
    <scope>NUCLEOTIDE SEQUENCE</scope>
</reference>
<feature type="non-terminal residue" evidence="1">
    <location>
        <position position="1"/>
    </location>
</feature>
<protein>
    <submittedName>
        <fullName evidence="1">Uncharacterized protein</fullName>
    </submittedName>
</protein>